<keyword evidence="5" id="KW-1185">Reference proteome</keyword>
<dbReference type="SMART" id="SM00382">
    <property type="entry name" value="AAA"/>
    <property type="match status" value="1"/>
</dbReference>
<dbReference type="KEGG" id="dtn:DTL3_0055"/>
<evidence type="ECO:0000313" key="5">
    <source>
        <dbReference type="Proteomes" id="UP000032809"/>
    </source>
</evidence>
<dbReference type="OrthoDB" id="9775135at2"/>
<dbReference type="PANTHER" id="PTHR43613">
    <property type="entry name" value="ABC TRANSPORTER, ATP-BINDING PROTEIN"/>
    <property type="match status" value="1"/>
</dbReference>
<dbReference type="Pfam" id="PF00005">
    <property type="entry name" value="ABC_tran"/>
    <property type="match status" value="1"/>
</dbReference>
<dbReference type="STRING" id="1006576.DTL3_0055"/>
<dbReference type="GO" id="GO:0005524">
    <property type="term" value="F:ATP binding"/>
    <property type="evidence" value="ECO:0007669"/>
    <property type="project" value="UniProtKB-KW"/>
</dbReference>
<dbReference type="PANTHER" id="PTHR43613:SF1">
    <property type="entry name" value="ABC TRANSPORTER, ATP-BINDING PROTEIN"/>
    <property type="match status" value="1"/>
</dbReference>
<accession>A0A0C7P041</accession>
<dbReference type="CDD" id="cd03230">
    <property type="entry name" value="ABC_DR_subfamily_A"/>
    <property type="match status" value="1"/>
</dbReference>
<sequence length="239" mass="26816">MIALEVSNLVKKYGDFEAIKNISFEVRQGEIFGLIGPNGAGKTTTLRTISTLIQITSGYIKVYGYDVKKEGSHVRKIISYLPEDAGAYRNLTGKEYLEFVAKFFTKDKNSLKKMTDKGIEIANLNERINAKIDTYSKGMMRKLLIARAMMTEPKLAILDEPSSGLDVINAREVRKIIKESVNNGKAVLLSSHNMLEVEYMCDRIALINSGKIVEVGTPKELKEKYQAPNIEDVFIEVIK</sequence>
<feature type="domain" description="ABC transporter" evidence="3">
    <location>
        <begin position="4"/>
        <end position="234"/>
    </location>
</feature>
<evidence type="ECO:0000259" key="3">
    <source>
        <dbReference type="PROSITE" id="PS50893"/>
    </source>
</evidence>
<evidence type="ECO:0000256" key="2">
    <source>
        <dbReference type="ARBA" id="ARBA00022840"/>
    </source>
</evidence>
<dbReference type="RefSeq" id="WP_045087023.1">
    <property type="nucleotide sequence ID" value="NZ_LN824141.1"/>
</dbReference>
<evidence type="ECO:0000313" key="4">
    <source>
        <dbReference type="EMBL" id="CEP77389.1"/>
    </source>
</evidence>
<keyword evidence="1" id="KW-0547">Nucleotide-binding</keyword>
<dbReference type="PROSITE" id="PS00211">
    <property type="entry name" value="ABC_TRANSPORTER_1"/>
    <property type="match status" value="1"/>
</dbReference>
<dbReference type="SUPFAM" id="SSF52540">
    <property type="entry name" value="P-loop containing nucleoside triphosphate hydrolases"/>
    <property type="match status" value="1"/>
</dbReference>
<dbReference type="Gene3D" id="3.40.50.300">
    <property type="entry name" value="P-loop containing nucleotide triphosphate hydrolases"/>
    <property type="match status" value="1"/>
</dbReference>
<organism evidence="4 5">
    <name type="scientific">Defluviitoga tunisiensis</name>
    <dbReference type="NCBI Taxonomy" id="1006576"/>
    <lineage>
        <taxon>Bacteria</taxon>
        <taxon>Thermotogati</taxon>
        <taxon>Thermotogota</taxon>
        <taxon>Thermotogae</taxon>
        <taxon>Petrotogales</taxon>
        <taxon>Petrotogaceae</taxon>
        <taxon>Defluviitoga</taxon>
    </lineage>
</organism>
<dbReference type="GO" id="GO:0016887">
    <property type="term" value="F:ATP hydrolysis activity"/>
    <property type="evidence" value="ECO:0007669"/>
    <property type="project" value="InterPro"/>
</dbReference>
<dbReference type="HOGENOM" id="CLU_000604_1_2_0"/>
<dbReference type="InterPro" id="IPR003439">
    <property type="entry name" value="ABC_transporter-like_ATP-bd"/>
</dbReference>
<keyword evidence="2 4" id="KW-0067">ATP-binding</keyword>
<dbReference type="InterPro" id="IPR017871">
    <property type="entry name" value="ABC_transporter-like_CS"/>
</dbReference>
<protein>
    <submittedName>
        <fullName evidence="4">ABC transporter, ATP-binding cassette domain</fullName>
    </submittedName>
</protein>
<dbReference type="Proteomes" id="UP000032809">
    <property type="component" value="Chromosome I"/>
</dbReference>
<proteinExistence type="predicted"/>
<gene>
    <name evidence="4" type="ORF">DTL3_0055</name>
</gene>
<dbReference type="PATRIC" id="fig|1006576.9.peg.52"/>
<dbReference type="InterPro" id="IPR003593">
    <property type="entry name" value="AAA+_ATPase"/>
</dbReference>
<dbReference type="AlphaFoldDB" id="A0A0C7P041"/>
<dbReference type="PROSITE" id="PS50893">
    <property type="entry name" value="ABC_TRANSPORTER_2"/>
    <property type="match status" value="1"/>
</dbReference>
<dbReference type="InterPro" id="IPR027417">
    <property type="entry name" value="P-loop_NTPase"/>
</dbReference>
<reference evidence="5" key="1">
    <citation type="submission" date="2014-11" db="EMBL/GenBank/DDBJ databases">
        <authorList>
            <person name="Wibberg D."/>
        </authorList>
    </citation>
    <scope>NUCLEOTIDE SEQUENCE [LARGE SCALE GENOMIC DNA]</scope>
    <source>
        <strain evidence="5">L3</strain>
    </source>
</reference>
<name>A0A0C7P041_DEFTU</name>
<evidence type="ECO:0000256" key="1">
    <source>
        <dbReference type="ARBA" id="ARBA00022741"/>
    </source>
</evidence>
<dbReference type="EMBL" id="LN824141">
    <property type="protein sequence ID" value="CEP77389.1"/>
    <property type="molecule type" value="Genomic_DNA"/>
</dbReference>